<evidence type="ECO:0000256" key="6">
    <source>
        <dbReference type="RuleBase" id="RU366058"/>
    </source>
</evidence>
<comment type="subcellular location">
    <subcellularLocation>
        <location evidence="1 6">Cell membrane</location>
        <topology evidence="1 6">Multi-pass membrane protein</topology>
    </subcellularLocation>
</comment>
<feature type="transmembrane region" description="Helical" evidence="6">
    <location>
        <begin position="12"/>
        <end position="29"/>
    </location>
</feature>
<evidence type="ECO:0000256" key="3">
    <source>
        <dbReference type="ARBA" id="ARBA00022692"/>
    </source>
</evidence>
<evidence type="ECO:0000259" key="7">
    <source>
        <dbReference type="Pfam" id="PF09335"/>
    </source>
</evidence>
<dbReference type="PANTHER" id="PTHR12677:SF59">
    <property type="entry name" value="GOLGI APPARATUS MEMBRANE PROTEIN TVP38-RELATED"/>
    <property type="match status" value="1"/>
</dbReference>
<keyword evidence="2 6" id="KW-1003">Cell membrane</keyword>
<feature type="transmembrane region" description="Helical" evidence="6">
    <location>
        <begin position="193"/>
        <end position="214"/>
    </location>
</feature>
<feature type="transmembrane region" description="Helical" evidence="6">
    <location>
        <begin position="160"/>
        <end position="181"/>
    </location>
</feature>
<name>A0ABS0LRW5_9LACT</name>
<evidence type="ECO:0000313" key="9">
    <source>
        <dbReference type="Proteomes" id="UP000721415"/>
    </source>
</evidence>
<comment type="caution">
    <text evidence="8">The sequence shown here is derived from an EMBL/GenBank/DDBJ whole genome shotgun (WGS) entry which is preliminary data.</text>
</comment>
<evidence type="ECO:0000256" key="5">
    <source>
        <dbReference type="ARBA" id="ARBA00023136"/>
    </source>
</evidence>
<proteinExistence type="inferred from homology"/>
<evidence type="ECO:0000313" key="8">
    <source>
        <dbReference type="EMBL" id="MBG9986071.1"/>
    </source>
</evidence>
<feature type="domain" description="VTT" evidence="7">
    <location>
        <begin position="64"/>
        <end position="183"/>
    </location>
</feature>
<keyword evidence="5 6" id="KW-0472">Membrane</keyword>
<reference evidence="8 9" key="1">
    <citation type="submission" date="2020-07" db="EMBL/GenBank/DDBJ databases">
        <title>Facklamia lactis sp. nov., isolated from raw milk.</title>
        <authorList>
            <person name="Doll E.V."/>
            <person name="Huptas C."/>
            <person name="Staib L."/>
            <person name="Wenning M."/>
            <person name="Scherer S."/>
        </authorList>
    </citation>
    <scope>NUCLEOTIDE SEQUENCE [LARGE SCALE GENOMIC DNA]</scope>
    <source>
        <strain evidence="8 9">DSM 111018</strain>
    </source>
</reference>
<evidence type="ECO:0000256" key="2">
    <source>
        <dbReference type="ARBA" id="ARBA00022475"/>
    </source>
</evidence>
<accession>A0ABS0LRW5</accession>
<dbReference type="InterPro" id="IPR015414">
    <property type="entry name" value="TMEM64"/>
</dbReference>
<keyword evidence="9" id="KW-1185">Reference proteome</keyword>
<feature type="transmembrane region" description="Helical" evidence="6">
    <location>
        <begin position="50"/>
        <end position="72"/>
    </location>
</feature>
<dbReference type="InterPro" id="IPR032816">
    <property type="entry name" value="VTT_dom"/>
</dbReference>
<dbReference type="PANTHER" id="PTHR12677">
    <property type="entry name" value="GOLGI APPARATUS MEMBRANE PROTEIN TVP38-RELATED"/>
    <property type="match status" value="1"/>
</dbReference>
<evidence type="ECO:0000256" key="4">
    <source>
        <dbReference type="ARBA" id="ARBA00022989"/>
    </source>
</evidence>
<organism evidence="8 9">
    <name type="scientific">Facklamia lactis</name>
    <dbReference type="NCBI Taxonomy" id="2749967"/>
    <lineage>
        <taxon>Bacteria</taxon>
        <taxon>Bacillati</taxon>
        <taxon>Bacillota</taxon>
        <taxon>Bacilli</taxon>
        <taxon>Lactobacillales</taxon>
        <taxon>Aerococcaceae</taxon>
        <taxon>Facklamia</taxon>
    </lineage>
</organism>
<dbReference type="RefSeq" id="WP_197114993.1">
    <property type="nucleotide sequence ID" value="NZ_JACBXQ010000002.1"/>
</dbReference>
<evidence type="ECO:0000256" key="1">
    <source>
        <dbReference type="ARBA" id="ARBA00004651"/>
    </source>
</evidence>
<feature type="transmembrane region" description="Helical" evidence="6">
    <location>
        <begin position="84"/>
        <end position="105"/>
    </location>
</feature>
<keyword evidence="4 6" id="KW-1133">Transmembrane helix</keyword>
<gene>
    <name evidence="8" type="ORF">HZY91_04090</name>
</gene>
<dbReference type="Proteomes" id="UP000721415">
    <property type="component" value="Unassembled WGS sequence"/>
</dbReference>
<dbReference type="EMBL" id="JACBXQ010000002">
    <property type="protein sequence ID" value="MBG9986071.1"/>
    <property type="molecule type" value="Genomic_DNA"/>
</dbReference>
<comment type="similarity">
    <text evidence="6">Belongs to the TVP38/TMEM64 family.</text>
</comment>
<dbReference type="Pfam" id="PF09335">
    <property type="entry name" value="VTT_dom"/>
    <property type="match status" value="1"/>
</dbReference>
<keyword evidence="3 6" id="KW-0812">Transmembrane</keyword>
<sequence>MIETKKKLWTNLFKGAMIVLLLIATVWITRYFSTDRVREMIENAGSYGRLLYIALWIFLPIGFFPVPFLAFVGGMGYGLVEGSILTFIGAALNLTFMFLMSRYLLRTSVQKYLYNRYPKSKEILSADKGRLNFVLALARLMPVIPYNIENYAFGLTDIPLWDYLWVSLVCILPGTLIYVNVGDKALEPNDSSFYLSIALLAILVIGTTFLGKYLKKPKEEVEEAITDEKEVKE</sequence>
<protein>
    <recommendedName>
        <fullName evidence="6">TVP38/TMEM64 family membrane protein</fullName>
    </recommendedName>
</protein>